<protein>
    <recommendedName>
        <fullName evidence="1">Sulfatase-modifying factor enzyme-like domain-containing protein</fullName>
    </recommendedName>
</protein>
<evidence type="ECO:0000259" key="1">
    <source>
        <dbReference type="Pfam" id="PF03781"/>
    </source>
</evidence>
<sequence>MGNGDRGGIKSIFFKPIAHQHYHQNILAKLPNLIIFMTTKLSSYEFEVVTVNPQGKIIQRENKKTLYFLETLEDDCHLEMVAIPPGTFYMGSLKTEEGCLPSQTPQHRVTLKPFWMSKYPITQQQWKIVAQLPTIKQSLLGDPANFSHPNHPVEKVSWYDAVEFCARLSQHSQRSYYLPSEAQWEYACRANTNTPFHFGETITTDLANYSGINWEYQGKICSQGAYGQGLLGEDRRETTPVGYFAVANGFGLYDMYGNVREWCDDLWHRNYLGCPDDGQTWITHTDEERRVLRGGSWNCSPHKCRSAYRGRLDPLTSLYDIGFRIVHY</sequence>
<evidence type="ECO:0000313" key="2">
    <source>
        <dbReference type="EMBL" id="EHJ14741.1"/>
    </source>
</evidence>
<dbReference type="InterPro" id="IPR051043">
    <property type="entry name" value="Sulfatase_Mod_Factor_Kinase"/>
</dbReference>
<proteinExistence type="predicted"/>
<dbReference type="AlphaFoldDB" id="G5IZ96"/>
<dbReference type="GO" id="GO:0120147">
    <property type="term" value="F:formylglycine-generating oxidase activity"/>
    <property type="evidence" value="ECO:0007669"/>
    <property type="project" value="TreeGrafter"/>
</dbReference>
<accession>G5IZ96</accession>
<name>G5IZ96_CROWT</name>
<dbReference type="SUPFAM" id="SSF56436">
    <property type="entry name" value="C-type lectin-like"/>
    <property type="match status" value="1"/>
</dbReference>
<dbReference type="EMBL" id="AESD01000101">
    <property type="protein sequence ID" value="EHJ14741.1"/>
    <property type="molecule type" value="Genomic_DNA"/>
</dbReference>
<gene>
    <name evidence="2" type="ORF">CWATWH0003_0590</name>
</gene>
<dbReference type="InterPro" id="IPR016187">
    <property type="entry name" value="CTDL_fold"/>
</dbReference>
<evidence type="ECO:0000313" key="3">
    <source>
        <dbReference type="Proteomes" id="UP000003477"/>
    </source>
</evidence>
<dbReference type="InterPro" id="IPR005532">
    <property type="entry name" value="SUMF_dom"/>
</dbReference>
<dbReference type="PANTHER" id="PTHR23150">
    <property type="entry name" value="SULFATASE MODIFYING FACTOR 1, 2"/>
    <property type="match status" value="1"/>
</dbReference>
<dbReference type="InterPro" id="IPR042095">
    <property type="entry name" value="SUMF_sf"/>
</dbReference>
<organism evidence="2 3">
    <name type="scientific">Crocosphaera watsonii WH 0003</name>
    <dbReference type="NCBI Taxonomy" id="423471"/>
    <lineage>
        <taxon>Bacteria</taxon>
        <taxon>Bacillati</taxon>
        <taxon>Cyanobacteriota</taxon>
        <taxon>Cyanophyceae</taxon>
        <taxon>Oscillatoriophycideae</taxon>
        <taxon>Chroococcales</taxon>
        <taxon>Aphanothecaceae</taxon>
        <taxon>Crocosphaera</taxon>
    </lineage>
</organism>
<dbReference type="Proteomes" id="UP000003477">
    <property type="component" value="Unassembled WGS sequence"/>
</dbReference>
<dbReference type="PANTHER" id="PTHR23150:SF19">
    <property type="entry name" value="FORMYLGLYCINE-GENERATING ENZYME"/>
    <property type="match status" value="1"/>
</dbReference>
<comment type="caution">
    <text evidence="2">The sequence shown here is derived from an EMBL/GenBank/DDBJ whole genome shotgun (WGS) entry which is preliminary data.</text>
</comment>
<feature type="domain" description="Sulfatase-modifying factor enzyme-like" evidence="1">
    <location>
        <begin position="79"/>
        <end position="326"/>
    </location>
</feature>
<dbReference type="Pfam" id="PF03781">
    <property type="entry name" value="FGE-sulfatase"/>
    <property type="match status" value="1"/>
</dbReference>
<reference evidence="2 3" key="1">
    <citation type="journal article" date="2011" name="Front. Microbiol.">
        <title>Two Strains of Crocosphaera watsonii with Highly Conserved Genomes are Distinguished by Strain-Specific Features.</title>
        <authorList>
            <person name="Bench S.R."/>
            <person name="Ilikchyan I.N."/>
            <person name="Tripp H.J."/>
            <person name="Zehr J.P."/>
        </authorList>
    </citation>
    <scope>NUCLEOTIDE SEQUENCE [LARGE SCALE GENOMIC DNA]</scope>
    <source>
        <strain evidence="2 3">WH 0003</strain>
    </source>
</reference>
<dbReference type="PATRIC" id="fig|423471.3.peg.541"/>
<dbReference type="Gene3D" id="3.90.1580.10">
    <property type="entry name" value="paralog of FGE (formylglycine-generating enzyme)"/>
    <property type="match status" value="1"/>
</dbReference>